<keyword evidence="1" id="KW-0472">Membrane</keyword>
<dbReference type="SUPFAM" id="SSF52540">
    <property type="entry name" value="P-loop containing nucleoside triphosphate hydrolases"/>
    <property type="match status" value="1"/>
</dbReference>
<dbReference type="RefSeq" id="WP_004074147.1">
    <property type="nucleotide sequence ID" value="NZ_VIRB01000068.1"/>
</dbReference>
<dbReference type="EMBL" id="VIRB01000068">
    <property type="protein sequence ID" value="NDO69298.1"/>
    <property type="molecule type" value="Genomic_DNA"/>
</dbReference>
<feature type="domain" description="DUF6273" evidence="2">
    <location>
        <begin position="747"/>
        <end position="891"/>
    </location>
</feature>
<evidence type="ECO:0000259" key="2">
    <source>
        <dbReference type="Pfam" id="PF19789"/>
    </source>
</evidence>
<name>A0A9X5C810_9FIRM</name>
<dbReference type="OrthoDB" id="384490at2"/>
<evidence type="ECO:0000313" key="3">
    <source>
        <dbReference type="EMBL" id="NDO69298.1"/>
    </source>
</evidence>
<keyword evidence="1" id="KW-1133">Transmembrane helix</keyword>
<keyword evidence="1" id="KW-0812">Transmembrane</keyword>
<dbReference type="InterPro" id="IPR046240">
    <property type="entry name" value="DUF6273"/>
</dbReference>
<reference evidence="3 4" key="1">
    <citation type="submission" date="2019-07" db="EMBL/GenBank/DDBJ databases">
        <title>Draft genome sequences of 15 bacterial species constituting the stable defined intestinal microbiota of the GM15 gnotobiotic mouse model.</title>
        <authorList>
            <person name="Elie C."/>
            <person name="Mathieu A."/>
            <person name="Saliou A."/>
            <person name="Darnaud M."/>
            <person name="Leulier F."/>
            <person name="Tamellini A."/>
        </authorList>
    </citation>
    <scope>NUCLEOTIDE SEQUENCE [LARGE SCALE GENOMIC DNA]</scope>
    <source>
        <strain evidence="4">ASF 502</strain>
    </source>
</reference>
<dbReference type="InterPro" id="IPR011990">
    <property type="entry name" value="TPR-like_helical_dom_sf"/>
</dbReference>
<dbReference type="InterPro" id="IPR027417">
    <property type="entry name" value="P-loop_NTPase"/>
</dbReference>
<sequence>MDSMPSAVAEHVSIFFSWIKNAWNMSVHFVNILPPVVRFIIHAAFYLSILGIILTQIRAMFFNRDKWKEKYNSGLTFSYFRGTGQYQRRYIYRDAHNFLSDRTWLLLSAAGVAYHLGIYESDSKLRLFLLSFIHIPLTVIGFIEMVFRVVFGTIYLWIASIIHGLLLIILKIVTLIVTPFFNLIDKAKRNEQHCTYCYRSFKVPGYVCPSCGKIHKDLVPGDTGILTARCGCGKFLPCSLISGRSRLESVCPECEKPLAATGAREFTLQLIGGDTSGKSAFLASFQHLYRMTGNADNVKIEPFPKEEFDALEKMFMTGNTSESSKTSIVTYSMVHKYEDGFKDTLVVYDVPDEVLISGVYEQNPLNFGYTDGVLIIIDPTTIKAVRNESEKNGQMIPDNSFADNEANAEDVIIEFIQQFSRLSNRSSNKMIKIPVAVIINKADLKAVKNKIGLRAIEKMYQSNPAKFNDDINIARNTACRNYMISIGMANTINNLESVFSKVQYFPSSAMGHMAEEGTPFSPFGVIEPIGWIASQNNVRFKDILAASSKIVGEDSFEDVLTAKALLERYKKAEKFLSDREFGKAYDEFMRLGNYRDAQERAKTVTAQCYSYAKRMFEGNNFEEAAKQFTAIKDYKDSADYAAESLYQYGKILVNEGKYKRACDCFKRLGNYKDTHSKYLEVRYLIAKKEAEQGNPKVALDEYNKLGDYKDAKQNVRLLFPKLIKNGERRNLAFGKYKWRVIRVDKDMALVITETVICQKAYNDTLTGITWRDSSVRKFLNTDFLCDFDDREKRMIFSTMISNNGNPEYGTSGGENTVDAVFLLSDSEMRTLFSSDQDRIPKEGGIKAEWCWLRTPGGNNSYAAIVDSKGAISDGGNTVNNRNGGLRPAMWIIL</sequence>
<organism evidence="3 4">
    <name type="scientific">Schaedlerella arabinosiphila</name>
    <dbReference type="NCBI Taxonomy" id="2044587"/>
    <lineage>
        <taxon>Bacteria</taxon>
        <taxon>Bacillati</taxon>
        <taxon>Bacillota</taxon>
        <taxon>Clostridia</taxon>
        <taxon>Lachnospirales</taxon>
        <taxon>Lachnospiraceae</taxon>
        <taxon>Schaedlerella</taxon>
    </lineage>
</organism>
<dbReference type="Proteomes" id="UP000474104">
    <property type="component" value="Unassembled WGS sequence"/>
</dbReference>
<feature type="transmembrane region" description="Helical" evidence="1">
    <location>
        <begin position="154"/>
        <end position="181"/>
    </location>
</feature>
<accession>A0A9X5C810</accession>
<proteinExistence type="predicted"/>
<dbReference type="AlphaFoldDB" id="A0A9X5C810"/>
<dbReference type="CDD" id="cd00882">
    <property type="entry name" value="Ras_like_GTPase"/>
    <property type="match status" value="1"/>
</dbReference>
<comment type="caution">
    <text evidence="3">The sequence shown here is derived from an EMBL/GenBank/DDBJ whole genome shotgun (WGS) entry which is preliminary data.</text>
</comment>
<feature type="transmembrane region" description="Helical" evidence="1">
    <location>
        <begin position="103"/>
        <end position="119"/>
    </location>
</feature>
<dbReference type="Gene3D" id="1.25.40.10">
    <property type="entry name" value="Tetratricopeptide repeat domain"/>
    <property type="match status" value="1"/>
</dbReference>
<evidence type="ECO:0000313" key="4">
    <source>
        <dbReference type="Proteomes" id="UP000474104"/>
    </source>
</evidence>
<protein>
    <recommendedName>
        <fullName evidence="2">DUF6273 domain-containing protein</fullName>
    </recommendedName>
</protein>
<dbReference type="Pfam" id="PF19789">
    <property type="entry name" value="DUF6273"/>
    <property type="match status" value="1"/>
</dbReference>
<dbReference type="SUPFAM" id="SSF48452">
    <property type="entry name" value="TPR-like"/>
    <property type="match status" value="1"/>
</dbReference>
<gene>
    <name evidence="3" type="ORF">FMM80_11650</name>
</gene>
<feature type="transmembrane region" description="Helical" evidence="1">
    <location>
        <begin position="125"/>
        <end position="147"/>
    </location>
</feature>
<feature type="transmembrane region" description="Helical" evidence="1">
    <location>
        <begin position="39"/>
        <end position="61"/>
    </location>
</feature>
<evidence type="ECO:0000256" key="1">
    <source>
        <dbReference type="SAM" id="Phobius"/>
    </source>
</evidence>